<evidence type="ECO:0000313" key="1">
    <source>
        <dbReference type="EMBL" id="UPW41418.1"/>
    </source>
</evidence>
<organism evidence="1">
    <name type="scientific">Dipodfec virus UA06Rod_4</name>
    <dbReference type="NCBI Taxonomy" id="2929324"/>
    <lineage>
        <taxon>Viruses</taxon>
        <taxon>Monodnaviria</taxon>
        <taxon>Sangervirae</taxon>
        <taxon>Phixviricota</taxon>
        <taxon>Malgrandaviricetes</taxon>
        <taxon>Petitvirales</taxon>
        <taxon>Microviridae</taxon>
    </lineage>
</organism>
<protein>
    <submittedName>
        <fullName evidence="1">Uncharacterized protein</fullName>
    </submittedName>
</protein>
<accession>A0A976N2R0</accession>
<proteinExistence type="predicted"/>
<reference evidence="1" key="1">
    <citation type="submission" date="2022-02" db="EMBL/GenBank/DDBJ databases">
        <title>Towards deciphering the DNA virus diversity associated with rodent species in the families Cricetidae and Heteromyidae.</title>
        <authorList>
            <person name="Lund M."/>
            <person name="Larsen B.B."/>
            <person name="Gryseels S."/>
            <person name="Kraberger S."/>
            <person name="Rowsey D.M."/>
            <person name="Steger L."/>
            <person name="Yule K.M."/>
            <person name="Upham N.S."/>
            <person name="Worobey M."/>
            <person name="Van Doorslaer K."/>
            <person name="Varsani A."/>
        </authorList>
    </citation>
    <scope>NUCLEOTIDE SEQUENCE</scope>
    <source>
        <strain evidence="1">UA06Rod_4</strain>
    </source>
</reference>
<dbReference type="EMBL" id="OM869593">
    <property type="protein sequence ID" value="UPW41418.1"/>
    <property type="molecule type" value="Genomic_DNA"/>
</dbReference>
<sequence>MYVVTLFDARSTQENPVKPITAIVDNDGLFKVINDAIDEHHYLVINLANDINSILKK</sequence>
<name>A0A976N2R0_9VIRU</name>